<dbReference type="InterPro" id="IPR032875">
    <property type="entry name" value="Succ_CoA_lig_flav_dom"/>
</dbReference>
<sequence length="537" mass="58001">MSLDFFFYPRGVAVFGSFRKGAIAYEILRNIVEGGFEGKIIPVNPKGGSVEVAGRVFEIRERLDEPVDTAIIAIPAKFVPGLIDEIGPRIKGAVVISAGFSEVGNADLERELVEKARKHGVRLIGPNCAGIFGVHGKFFGSFEVRVKPGGLALISQSGAFGGAALAMGNEEGIGFSAFVSYGNAADLNESDFLEYFADDENTKAIALYIEGVKDGRHFLKALSYASKRKPVIVLKAGKSASGAKAAASHTGSLAGSYEIYRAAFKQAGAIEVEEMEELFDAAKAFEMYSMAGKRVAVITNSGGPGVLATDKLERLGLEIAKLSEDTVAKLQSFLPEQCSTRNPIDLIADADYERYKRTIEIVCRDGNVDSILVICVPPIFIPSEEIAKAVIEADCDKPVIVNFMAGELVRDGVKLLEEHSIKNFPTPERAARALAWLAMRKKRGGLILFPHPLKELFHLVKGPGFGKNYERTFLGKLGIAGGYYEVALFVVDGNDESILWEVEFPDGFPSDPALGSYLKANYLGPFPREKNPVKTGG</sequence>
<feature type="domain" description="CoA-binding" evidence="6">
    <location>
        <begin position="6"/>
        <end position="100"/>
    </location>
</feature>
<dbReference type="GO" id="GO:0043758">
    <property type="term" value="F:acetate-CoA ligase (ADP-forming) activity"/>
    <property type="evidence" value="ECO:0007669"/>
    <property type="project" value="UniProtKB-EC"/>
</dbReference>
<evidence type="ECO:0000313" key="8">
    <source>
        <dbReference type="Proteomes" id="UP000001488"/>
    </source>
</evidence>
<evidence type="ECO:0000313" key="7">
    <source>
        <dbReference type="EMBL" id="ACS32788.1"/>
    </source>
</evidence>
<dbReference type="PANTHER" id="PTHR43334">
    <property type="entry name" value="ACETATE--COA LIGASE [ADP-FORMING]"/>
    <property type="match status" value="1"/>
</dbReference>
<dbReference type="HOGENOM" id="CLU_007415_2_3_2"/>
<name>C5A3H6_THEGJ</name>
<accession>C5A3H6</accession>
<dbReference type="InterPro" id="IPR051538">
    <property type="entry name" value="Acyl-CoA_Synth/Transferase"/>
</dbReference>
<gene>
    <name evidence="7" type="primary">acdA-2</name>
    <name evidence="7" type="ordered locus">TGAM_0286</name>
</gene>
<dbReference type="STRING" id="593117.TGAM_0286"/>
<dbReference type="eggNOG" id="arCOG01340">
    <property type="taxonomic scope" value="Archaea"/>
</dbReference>
<dbReference type="GO" id="GO:0005524">
    <property type="term" value="F:ATP binding"/>
    <property type="evidence" value="ECO:0007669"/>
    <property type="project" value="UniProtKB-KW"/>
</dbReference>
<dbReference type="SUPFAM" id="SSF51735">
    <property type="entry name" value="NAD(P)-binding Rossmann-fold domains"/>
    <property type="match status" value="1"/>
</dbReference>
<dbReference type="Pfam" id="PF13607">
    <property type="entry name" value="Succ_CoA_lig"/>
    <property type="match status" value="1"/>
</dbReference>
<dbReference type="EMBL" id="CP001398">
    <property type="protein sequence ID" value="ACS32788.1"/>
    <property type="molecule type" value="Genomic_DNA"/>
</dbReference>
<evidence type="ECO:0000256" key="2">
    <source>
        <dbReference type="ARBA" id="ARBA00012957"/>
    </source>
</evidence>
<dbReference type="KEGG" id="tga:TGAM_0286"/>
<dbReference type="Pfam" id="PF13380">
    <property type="entry name" value="CoA_binding_2"/>
    <property type="match status" value="1"/>
</dbReference>
<dbReference type="SMART" id="SM00881">
    <property type="entry name" value="CoA_binding"/>
    <property type="match status" value="1"/>
</dbReference>
<proteinExistence type="predicted"/>
<dbReference type="SUPFAM" id="SSF52210">
    <property type="entry name" value="Succinyl-CoA synthetase domains"/>
    <property type="match status" value="2"/>
</dbReference>
<dbReference type="InterPro" id="IPR016102">
    <property type="entry name" value="Succinyl-CoA_synth-like"/>
</dbReference>
<dbReference type="InterPro" id="IPR043938">
    <property type="entry name" value="Ligase_CoA_dom"/>
</dbReference>
<dbReference type="AlphaFoldDB" id="C5A3H6"/>
<evidence type="ECO:0000256" key="3">
    <source>
        <dbReference type="ARBA" id="ARBA00022598"/>
    </source>
</evidence>
<dbReference type="Gene3D" id="3.40.50.720">
    <property type="entry name" value="NAD(P)-binding Rossmann-like Domain"/>
    <property type="match status" value="1"/>
</dbReference>
<dbReference type="PANTHER" id="PTHR43334:SF2">
    <property type="entry name" value="ACETATE--COA LIGASE [ADP-FORMING]"/>
    <property type="match status" value="1"/>
</dbReference>
<dbReference type="Proteomes" id="UP000001488">
    <property type="component" value="Chromosome"/>
</dbReference>
<organism evidence="7 8">
    <name type="scientific">Thermococcus gammatolerans (strain DSM 15229 / JCM 11827 / EJ3)</name>
    <dbReference type="NCBI Taxonomy" id="593117"/>
    <lineage>
        <taxon>Archaea</taxon>
        <taxon>Methanobacteriati</taxon>
        <taxon>Methanobacteriota</taxon>
        <taxon>Thermococci</taxon>
        <taxon>Thermococcales</taxon>
        <taxon>Thermococcaceae</taxon>
        <taxon>Thermococcus</taxon>
    </lineage>
</organism>
<reference evidence="7 8" key="1">
    <citation type="journal article" date="2007" name="Genome Biol.">
        <title>Genome analysis and genome-wide proteomics of Thermococcus gammatolerans, the most radioresistant organism known amongst the Archaea.</title>
        <authorList>
            <person name="Zivanovic Y."/>
            <person name="Armengaud J."/>
            <person name="Lagorce A."/>
            <person name="Leplat C."/>
            <person name="Guerin P."/>
            <person name="Dutertre M."/>
            <person name="Anthouard V."/>
            <person name="Forterre P."/>
            <person name="Wincker P."/>
            <person name="Confalonieri F."/>
        </authorList>
    </citation>
    <scope>NUCLEOTIDE SEQUENCE [LARGE SCALE GENOMIC DNA]</scope>
    <source>
        <strain evidence="8">DSM 15229 / JCM 11827 / EJ3</strain>
    </source>
</reference>
<keyword evidence="8" id="KW-1185">Reference proteome</keyword>
<keyword evidence="3 7" id="KW-0436">Ligase</keyword>
<evidence type="ECO:0000256" key="4">
    <source>
        <dbReference type="ARBA" id="ARBA00022741"/>
    </source>
</evidence>
<dbReference type="PATRIC" id="fig|593117.10.peg.288"/>
<dbReference type="PaxDb" id="593117-TGAM_0286"/>
<keyword evidence="4" id="KW-0547">Nucleotide-binding</keyword>
<evidence type="ECO:0000259" key="6">
    <source>
        <dbReference type="SMART" id="SM00881"/>
    </source>
</evidence>
<dbReference type="Gene3D" id="3.40.50.261">
    <property type="entry name" value="Succinyl-CoA synthetase domains"/>
    <property type="match status" value="2"/>
</dbReference>
<protein>
    <recommendedName>
        <fullName evidence="2">acetate--CoA ligase (ADP-forming)</fullName>
        <ecNumber evidence="2">6.2.1.13</ecNumber>
    </recommendedName>
</protein>
<keyword evidence="5" id="KW-0067">ATP-binding</keyword>
<evidence type="ECO:0000256" key="1">
    <source>
        <dbReference type="ARBA" id="ARBA00001619"/>
    </source>
</evidence>
<dbReference type="InterPro" id="IPR003781">
    <property type="entry name" value="CoA-bd"/>
</dbReference>
<dbReference type="EC" id="6.2.1.13" evidence="2"/>
<evidence type="ECO:0000256" key="5">
    <source>
        <dbReference type="ARBA" id="ARBA00022840"/>
    </source>
</evidence>
<comment type="catalytic activity">
    <reaction evidence="1">
        <text>acetate + ATP + CoA = acetyl-CoA + ADP + phosphate</text>
        <dbReference type="Rhea" id="RHEA:15081"/>
        <dbReference type="ChEBI" id="CHEBI:30089"/>
        <dbReference type="ChEBI" id="CHEBI:30616"/>
        <dbReference type="ChEBI" id="CHEBI:43474"/>
        <dbReference type="ChEBI" id="CHEBI:57287"/>
        <dbReference type="ChEBI" id="CHEBI:57288"/>
        <dbReference type="ChEBI" id="CHEBI:456216"/>
        <dbReference type="EC" id="6.2.1.13"/>
    </reaction>
</comment>
<dbReference type="InterPro" id="IPR036291">
    <property type="entry name" value="NAD(P)-bd_dom_sf"/>
</dbReference>
<dbReference type="Pfam" id="PF19045">
    <property type="entry name" value="Ligase_CoA_2"/>
    <property type="match status" value="1"/>
</dbReference>